<dbReference type="EMBL" id="CM043801">
    <property type="protein sequence ID" value="KAI4809887.1"/>
    <property type="molecule type" value="Genomic_DNA"/>
</dbReference>
<organism evidence="1 2">
    <name type="scientific">Chaenocephalus aceratus</name>
    <name type="common">Blackfin icefish</name>
    <name type="synonym">Chaenichthys aceratus</name>
    <dbReference type="NCBI Taxonomy" id="36190"/>
    <lineage>
        <taxon>Eukaryota</taxon>
        <taxon>Metazoa</taxon>
        <taxon>Chordata</taxon>
        <taxon>Craniata</taxon>
        <taxon>Vertebrata</taxon>
        <taxon>Euteleostomi</taxon>
        <taxon>Actinopterygii</taxon>
        <taxon>Neopterygii</taxon>
        <taxon>Teleostei</taxon>
        <taxon>Neoteleostei</taxon>
        <taxon>Acanthomorphata</taxon>
        <taxon>Eupercaria</taxon>
        <taxon>Perciformes</taxon>
        <taxon>Notothenioidei</taxon>
        <taxon>Channichthyidae</taxon>
        <taxon>Chaenocephalus</taxon>
    </lineage>
</organism>
<keyword evidence="2" id="KW-1185">Reference proteome</keyword>
<gene>
    <name evidence="1" type="ORF">KUCAC02_018743</name>
</gene>
<accession>A0ACB9WAB8</accession>
<protein>
    <submittedName>
        <fullName evidence="1">Uncharacterized protein</fullName>
    </submittedName>
</protein>
<comment type="caution">
    <text evidence="1">The sequence shown here is derived from an EMBL/GenBank/DDBJ whole genome shotgun (WGS) entry which is preliminary data.</text>
</comment>
<sequence>MSAALRLIRRMTTRRITQAAFLLFITTSQCSTRNDSPFALTNKATSSCLVKRSIRCLEVRWTTGDRLFVTSTKKCLGTQGKSVGSEVSLYDCDDSDLQKWECKNETLLALKGQLLYIEIKPDDSIALSRTVGPNNKLTITGTASGACSRTYREMYTIQGNAFGKVCMFPFMYKDRWFGDCTTYDSSVKRQWCAVETKYEHERWGYCPTNSNEHWAKNIVTGAFYQINTQSVLTWAQAEASCKQQAASLVSITDPHEQAFVSALTGSGKHKLWIGLVLDQDHGWQWTDSKPFCYLQWTAGNPLPNPGHNCAFLDSAGQHTWQSSSCVKKLGYVCYKPGVPPTPPQIEQGSCPDPWIPYNGHCFHLKRTALMWTDAQRDCRNEGGDLVSIRNVEDQSFIISQLGYALTDELWIGLNDRTTEGLFEWSDHSTVSYTSWEFGKPTVSADTVNCVLMKGDNANWADNYCGDKHGFICMKQSSSETSPVEVDVDIGCEAGWKRHGSYCYFIGTETKTFDEAKDACTTSSSYLVDVSNGVDNAYLVSLVGLRPEKYFWLGLSNQKNIDQFVWTNSDTVKFTHWNAQMPGYEKGCVAITTGILSGLWDLLPCTNTEKYICKRLAEGDSFNPCTTHSRPPECEKGWYRIGTRNFCSKLFTGPRAYEKTWFEARDYCRAIGGDLLSIHSSAELVVNGMSLYGKAWIGLRIPDPVSGFTWSDGSPVNFLHWQEGEPNNHNNDESCAEFRIHNWDESGSWNDVNCDMFNDWLCQIRAGMTPKPPPNNTVVEFNTTSDGWLRHGDLVSFNSKDENVFIWKQISRRYGSYFIGLSVDLDRSFWWMDNSPVGFKDGMKINQMIIPLMRC</sequence>
<evidence type="ECO:0000313" key="2">
    <source>
        <dbReference type="Proteomes" id="UP001057452"/>
    </source>
</evidence>
<proteinExistence type="predicted"/>
<dbReference type="Proteomes" id="UP001057452">
    <property type="component" value="Chromosome 17"/>
</dbReference>
<reference evidence="1" key="1">
    <citation type="submission" date="2022-05" db="EMBL/GenBank/DDBJ databases">
        <title>Chromosome-level genome of Chaenocephalus aceratus.</title>
        <authorList>
            <person name="Park H."/>
        </authorList>
    </citation>
    <scope>NUCLEOTIDE SEQUENCE</scope>
    <source>
        <strain evidence="1">KU_202001</strain>
    </source>
</reference>
<evidence type="ECO:0000313" key="1">
    <source>
        <dbReference type="EMBL" id="KAI4809887.1"/>
    </source>
</evidence>
<name>A0ACB9WAB8_CHAAC</name>